<evidence type="ECO:0000256" key="6">
    <source>
        <dbReference type="SAM" id="MobiDB-lite"/>
    </source>
</evidence>
<dbReference type="EMBL" id="JAUEDM010000004">
    <property type="protein sequence ID" value="KAK3318434.1"/>
    <property type="molecule type" value="Genomic_DNA"/>
</dbReference>
<evidence type="ECO:0000313" key="9">
    <source>
        <dbReference type="Proteomes" id="UP001283341"/>
    </source>
</evidence>
<keyword evidence="3 7" id="KW-1133">Transmembrane helix</keyword>
<evidence type="ECO:0000256" key="5">
    <source>
        <dbReference type="ARBA" id="ARBA00023136"/>
    </source>
</evidence>
<accession>A0AAE0I521</accession>
<dbReference type="InterPro" id="IPR013946">
    <property type="entry name" value="NCA2-like"/>
</dbReference>
<evidence type="ECO:0000256" key="1">
    <source>
        <dbReference type="ARBA" id="ARBA00004225"/>
    </source>
</evidence>
<evidence type="ECO:0000256" key="3">
    <source>
        <dbReference type="ARBA" id="ARBA00022989"/>
    </source>
</evidence>
<evidence type="ECO:0000256" key="7">
    <source>
        <dbReference type="SAM" id="Phobius"/>
    </source>
</evidence>
<feature type="transmembrane region" description="Helical" evidence="7">
    <location>
        <begin position="577"/>
        <end position="598"/>
    </location>
</feature>
<feature type="region of interest" description="Disordered" evidence="6">
    <location>
        <begin position="191"/>
        <end position="223"/>
    </location>
</feature>
<keyword evidence="5 7" id="KW-0472">Membrane</keyword>
<feature type="compositionally biased region" description="Acidic residues" evidence="6">
    <location>
        <begin position="201"/>
        <end position="211"/>
    </location>
</feature>
<gene>
    <name evidence="8" type="ORF">B0H66DRAFT_237466</name>
</gene>
<keyword evidence="2 7" id="KW-0812">Transmembrane</keyword>
<organism evidence="8 9">
    <name type="scientific">Apodospora peruviana</name>
    <dbReference type="NCBI Taxonomy" id="516989"/>
    <lineage>
        <taxon>Eukaryota</taxon>
        <taxon>Fungi</taxon>
        <taxon>Dikarya</taxon>
        <taxon>Ascomycota</taxon>
        <taxon>Pezizomycotina</taxon>
        <taxon>Sordariomycetes</taxon>
        <taxon>Sordariomycetidae</taxon>
        <taxon>Sordariales</taxon>
        <taxon>Lasiosphaeriaceae</taxon>
        <taxon>Apodospora</taxon>
    </lineage>
</organism>
<name>A0AAE0I521_9PEZI</name>
<dbReference type="PANTHER" id="PTHR28234:SF1">
    <property type="entry name" value="NUCLEAR CONTROL OF ATPASE PROTEIN 2"/>
    <property type="match status" value="1"/>
</dbReference>
<keyword evidence="9" id="KW-1185">Reference proteome</keyword>
<evidence type="ECO:0000313" key="8">
    <source>
        <dbReference type="EMBL" id="KAK3318434.1"/>
    </source>
</evidence>
<dbReference type="Pfam" id="PF08637">
    <property type="entry name" value="NCA2"/>
    <property type="match status" value="1"/>
</dbReference>
<comment type="caution">
    <text evidence="8">The sequence shown here is derived from an EMBL/GenBank/DDBJ whole genome shotgun (WGS) entry which is preliminary data.</text>
</comment>
<protein>
    <submittedName>
        <fullName evidence="8">ATP synthase regulation protein NCA2-domain-containing protein</fullName>
    </submittedName>
</protein>
<evidence type="ECO:0000256" key="4">
    <source>
        <dbReference type="ARBA" id="ARBA00023128"/>
    </source>
</evidence>
<evidence type="ECO:0000256" key="2">
    <source>
        <dbReference type="ARBA" id="ARBA00022692"/>
    </source>
</evidence>
<comment type="subcellular location">
    <subcellularLocation>
        <location evidence="1">Mitochondrion membrane</location>
        <topology evidence="1">Multi-pass membrane protein</topology>
    </subcellularLocation>
</comment>
<dbReference type="Proteomes" id="UP001283341">
    <property type="component" value="Unassembled WGS sequence"/>
</dbReference>
<keyword evidence="4" id="KW-0496">Mitochondrion</keyword>
<reference evidence="8" key="2">
    <citation type="submission" date="2023-06" db="EMBL/GenBank/DDBJ databases">
        <authorList>
            <consortium name="Lawrence Berkeley National Laboratory"/>
            <person name="Haridas S."/>
            <person name="Hensen N."/>
            <person name="Bonometti L."/>
            <person name="Westerberg I."/>
            <person name="Brannstrom I.O."/>
            <person name="Guillou S."/>
            <person name="Cros-Aarteil S."/>
            <person name="Calhoun S."/>
            <person name="Kuo A."/>
            <person name="Mondo S."/>
            <person name="Pangilinan J."/>
            <person name="Riley R."/>
            <person name="Labutti K."/>
            <person name="Andreopoulos B."/>
            <person name="Lipzen A."/>
            <person name="Chen C."/>
            <person name="Yanf M."/>
            <person name="Daum C."/>
            <person name="Ng V."/>
            <person name="Clum A."/>
            <person name="Steindorff A."/>
            <person name="Ohm R."/>
            <person name="Martin F."/>
            <person name="Silar P."/>
            <person name="Natvig D."/>
            <person name="Lalanne C."/>
            <person name="Gautier V."/>
            <person name="Ament-Velasquez S.L."/>
            <person name="Kruys A."/>
            <person name="Hutchinson M.I."/>
            <person name="Powell A.J."/>
            <person name="Barry K."/>
            <person name="Miller A.N."/>
            <person name="Grigoriev I.V."/>
            <person name="Debuchy R."/>
            <person name="Gladieux P."/>
            <person name="Thoren M.H."/>
            <person name="Johannesson H."/>
        </authorList>
    </citation>
    <scope>NUCLEOTIDE SEQUENCE</scope>
    <source>
        <strain evidence="8">CBS 118394</strain>
    </source>
</reference>
<reference evidence="8" key="1">
    <citation type="journal article" date="2023" name="Mol. Phylogenet. Evol.">
        <title>Genome-scale phylogeny and comparative genomics of the fungal order Sordariales.</title>
        <authorList>
            <person name="Hensen N."/>
            <person name="Bonometti L."/>
            <person name="Westerberg I."/>
            <person name="Brannstrom I.O."/>
            <person name="Guillou S."/>
            <person name="Cros-Aarteil S."/>
            <person name="Calhoun S."/>
            <person name="Haridas S."/>
            <person name="Kuo A."/>
            <person name="Mondo S."/>
            <person name="Pangilinan J."/>
            <person name="Riley R."/>
            <person name="LaButti K."/>
            <person name="Andreopoulos B."/>
            <person name="Lipzen A."/>
            <person name="Chen C."/>
            <person name="Yan M."/>
            <person name="Daum C."/>
            <person name="Ng V."/>
            <person name="Clum A."/>
            <person name="Steindorff A."/>
            <person name="Ohm R.A."/>
            <person name="Martin F."/>
            <person name="Silar P."/>
            <person name="Natvig D.O."/>
            <person name="Lalanne C."/>
            <person name="Gautier V."/>
            <person name="Ament-Velasquez S.L."/>
            <person name="Kruys A."/>
            <person name="Hutchinson M.I."/>
            <person name="Powell A.J."/>
            <person name="Barry K."/>
            <person name="Miller A.N."/>
            <person name="Grigoriev I.V."/>
            <person name="Debuchy R."/>
            <person name="Gladieux P."/>
            <person name="Hiltunen Thoren M."/>
            <person name="Johannesson H."/>
        </authorList>
    </citation>
    <scope>NUCLEOTIDE SEQUENCE</scope>
    <source>
        <strain evidence="8">CBS 118394</strain>
    </source>
</reference>
<dbReference type="PANTHER" id="PTHR28234">
    <property type="entry name" value="NUCLEAR CONTROL OF ATPASE PROTEIN 2"/>
    <property type="match status" value="1"/>
</dbReference>
<proteinExistence type="predicted"/>
<dbReference type="GO" id="GO:0005741">
    <property type="term" value="C:mitochondrial outer membrane"/>
    <property type="evidence" value="ECO:0007669"/>
    <property type="project" value="TreeGrafter"/>
</dbReference>
<sequence>MSIVADSVRSLDAKVDLVSNVSLTVRDQEDDEQRDGDVSLGALSSSSPRAIELLRLVRTLSNVSTSGERLQSARLEWLLLESGLADRALHPYETALSAQTEDPYLSDAEKQFENDVEWLLLGKATVQTYGLLMQSFLDQIIPLSDDIWYWDDVLDSYSYSCLYTVQSTPLRMWAWTTDIYHESLSRFQRLGRRVSGQDPDRADEADEEESDAVPMGTPAAGHMHSNAHELVPQQQPTLSIQWRQFYSIVKESIAERSLTDLRRRVLSTVDVCRSEARSKRAHLRRLRSLTATGLGMLMAEGLNFRHPDSRLGWRGVLERSVSLMDMVLQSIMSCRDLGISAFEDKVFEMVEQDPELSVSEDELNSTEKTSLLARRLLRIIQESLPSHAEQMAEVATENGRPPRLVRYWLPAVTLLVSSSTILRILVNRRDDIVNWIQNLGVTVRDFWLNWVVEPTRKIINTIRHDSSSEIAIMSRDSLKADRDSLERMVVDFARDKPEMAVGASTITDSQVADIRSKVREGDVTPILRAYEKDLRKPFVGAVRGDLVRALLIQIQKTKVDLEVAISGIDALLKSQELVFGFVGLTPGILVSIGFFQYLKAMFGSRKGIRRGKESRRSVRVLRKIDRILSEAIPTQEKHLSYKDHGLLVCEVHVLRTLSHGALPADVEKEFVEDLGDLANLKSIQIQMRTLDRIRWAYAEWVAKAK</sequence>
<dbReference type="AlphaFoldDB" id="A0AAE0I521"/>